<dbReference type="PRINTS" id="PR00507">
    <property type="entry name" value="N12N6MTFRASE"/>
</dbReference>
<gene>
    <name evidence="4" type="ORF">DQ384_04320</name>
</gene>
<dbReference type="Gene3D" id="3.40.50.150">
    <property type="entry name" value="Vaccinia Virus protein VP39"/>
    <property type="match status" value="1"/>
</dbReference>
<dbReference type="AlphaFoldDB" id="A0A367FR12"/>
<dbReference type="GO" id="GO:0009307">
    <property type="term" value="P:DNA restriction-modification system"/>
    <property type="evidence" value="ECO:0007669"/>
    <property type="project" value="UniProtKB-KW"/>
</dbReference>
<evidence type="ECO:0000313" key="4">
    <source>
        <dbReference type="EMBL" id="RCG32711.1"/>
    </source>
</evidence>
<evidence type="ECO:0000313" key="5">
    <source>
        <dbReference type="Proteomes" id="UP000253094"/>
    </source>
</evidence>
<dbReference type="SUPFAM" id="SSF53335">
    <property type="entry name" value="S-adenosyl-L-methionine-dependent methyltransferases"/>
    <property type="match status" value="1"/>
</dbReference>
<protein>
    <recommendedName>
        <fullName evidence="3">DNA methylase adenine-specific domain-containing protein</fullName>
    </recommendedName>
</protein>
<keyword evidence="2" id="KW-0238">DNA-binding</keyword>
<name>A0A367FR12_9ACTN</name>
<dbReference type="Pfam" id="PF02384">
    <property type="entry name" value="N6_Mtase"/>
    <property type="match status" value="1"/>
</dbReference>
<dbReference type="PANTHER" id="PTHR42998">
    <property type="entry name" value="TYPE I RESTRICTION ENZYME HINDVIIP M PROTEIN-RELATED"/>
    <property type="match status" value="1"/>
</dbReference>
<dbReference type="InterPro" id="IPR029063">
    <property type="entry name" value="SAM-dependent_MTases_sf"/>
</dbReference>
<dbReference type="CDD" id="cd02440">
    <property type="entry name" value="AdoMet_MTases"/>
    <property type="match status" value="1"/>
</dbReference>
<keyword evidence="1" id="KW-0680">Restriction system</keyword>
<dbReference type="EMBL" id="QOIL01000002">
    <property type="protein sequence ID" value="RCG32711.1"/>
    <property type="molecule type" value="Genomic_DNA"/>
</dbReference>
<proteinExistence type="predicted"/>
<dbReference type="InterPro" id="IPR003356">
    <property type="entry name" value="DNA_methylase_A-5"/>
</dbReference>
<accession>A0A367FR12</accession>
<reference evidence="4 5" key="1">
    <citation type="submission" date="2018-06" db="EMBL/GenBank/DDBJ databases">
        <title>Sphaerisporangium craniellae sp. nov., isolated from a marine sponge in the South China Sea.</title>
        <authorList>
            <person name="Li L."/>
        </authorList>
    </citation>
    <scope>NUCLEOTIDE SEQUENCE [LARGE SCALE GENOMIC DNA]</scope>
    <source>
        <strain evidence="4 5">CCTCC AA 208026</strain>
    </source>
</reference>
<organism evidence="4 5">
    <name type="scientific">Sphaerisporangium album</name>
    <dbReference type="NCBI Taxonomy" id="509200"/>
    <lineage>
        <taxon>Bacteria</taxon>
        <taxon>Bacillati</taxon>
        <taxon>Actinomycetota</taxon>
        <taxon>Actinomycetes</taxon>
        <taxon>Streptosporangiales</taxon>
        <taxon>Streptosporangiaceae</taxon>
        <taxon>Sphaerisporangium</taxon>
    </lineage>
</organism>
<dbReference type="Gene3D" id="3.90.220.20">
    <property type="entry name" value="DNA methylase specificity domains"/>
    <property type="match status" value="1"/>
</dbReference>
<dbReference type="RefSeq" id="WP_114027343.1">
    <property type="nucleotide sequence ID" value="NZ_QOIL01000002.1"/>
</dbReference>
<evidence type="ECO:0000256" key="1">
    <source>
        <dbReference type="ARBA" id="ARBA00022747"/>
    </source>
</evidence>
<dbReference type="InterPro" id="IPR044946">
    <property type="entry name" value="Restrct_endonuc_typeI_TRD_sf"/>
</dbReference>
<evidence type="ECO:0000256" key="2">
    <source>
        <dbReference type="ARBA" id="ARBA00023125"/>
    </source>
</evidence>
<dbReference type="GO" id="GO:0003677">
    <property type="term" value="F:DNA binding"/>
    <property type="evidence" value="ECO:0007669"/>
    <property type="project" value="UniProtKB-KW"/>
</dbReference>
<keyword evidence="5" id="KW-1185">Reference proteome</keyword>
<dbReference type="SUPFAM" id="SSF116734">
    <property type="entry name" value="DNA methylase specificity domain"/>
    <property type="match status" value="1"/>
</dbReference>
<dbReference type="InterPro" id="IPR052916">
    <property type="entry name" value="Type-I_RE_MTase_Subunit"/>
</dbReference>
<evidence type="ECO:0000259" key="3">
    <source>
        <dbReference type="Pfam" id="PF02384"/>
    </source>
</evidence>
<feature type="domain" description="DNA methylase adenine-specific" evidence="3">
    <location>
        <begin position="126"/>
        <end position="333"/>
    </location>
</feature>
<dbReference type="OrthoDB" id="9784823at2"/>
<dbReference type="Proteomes" id="UP000253094">
    <property type="component" value="Unassembled WGS sequence"/>
</dbReference>
<comment type="caution">
    <text evidence="4">The sequence shown here is derived from an EMBL/GenBank/DDBJ whole genome shotgun (WGS) entry which is preliminary data.</text>
</comment>
<sequence length="616" mass="66572">MGGDGATVTSADIARMAGVGRAAVSNWRRRYEDFPEPVGGTPTSPTFALKEVEAWLLGQGKVEELPLAERVWQQIRMAADDLGLGDVVAEATELLRGVGTPRSVPRPAWKLLQQFAAEHDPAEASRFLLDRYADVHSRRLGETPAEVARFMANLAGPDVSTVMDPACGLGVLLATMNEAEHAYGQECDPALARLAQTRLSLAEVDGVVRTGDSLREDAWPGLLVDAVVCHPPFNERNWGYEELASDPRWEYGLPPKSESELAWVQHALAHVRPGGVAVMLMPEIAANRRSGRRIRSNLLRRGAVQAVIGLPPKMAPGSGLPVHIWVLRKPAGDGRTPSRVLMSMAEPATFDTVVERWRDFQEDPDRVLDLPGESRTVPIIDLIDEDIDVGPARHVGVADATAGDYPAVRADFLGRLERLAALVPDALPGRPRDMPMVPLTELERTGALTVHQAGRYDLDGTGEPVLEAGHLFAGGPATNRTRPENRIAILPGDVVIATRDREVAARVAEETGLLLGPRLTLLRPDPERLDPYFLAGFVRGSTVPTGGTQSGLTRFDARRAQVPRLPLSEQRRYGEAFRDLFTFEAELRGVNGSGQVAAASVLLGLTTGVLNPGSPG</sequence>
<dbReference type="PANTHER" id="PTHR42998:SF1">
    <property type="entry name" value="TYPE I RESTRICTION ENZYME HINDI METHYLASE SUBUNIT"/>
    <property type="match status" value="1"/>
</dbReference>
<dbReference type="GO" id="GO:0008170">
    <property type="term" value="F:N-methyltransferase activity"/>
    <property type="evidence" value="ECO:0007669"/>
    <property type="project" value="InterPro"/>
</dbReference>